<protein>
    <submittedName>
        <fullName evidence="1">Uncharacterized protein</fullName>
    </submittedName>
</protein>
<comment type="caution">
    <text evidence="1">The sequence shown here is derived from an EMBL/GenBank/DDBJ whole genome shotgun (WGS) entry which is preliminary data.</text>
</comment>
<gene>
    <name evidence="1" type="ORF">H9714_01690</name>
</gene>
<sequence>MLTIEDACSYGETADGTRCIDCGSCVHYRQAPDTLLGVCGHERRRA</sequence>
<name>A0A9D2MAB1_9FIRM</name>
<dbReference type="EMBL" id="DWYC01000017">
    <property type="protein sequence ID" value="HJB56244.1"/>
    <property type="molecule type" value="Genomic_DNA"/>
</dbReference>
<organism evidence="1 2">
    <name type="scientific">Candidatus Flavonifractor intestinipullorum</name>
    <dbReference type="NCBI Taxonomy" id="2838587"/>
    <lineage>
        <taxon>Bacteria</taxon>
        <taxon>Bacillati</taxon>
        <taxon>Bacillota</taxon>
        <taxon>Clostridia</taxon>
        <taxon>Eubacteriales</taxon>
        <taxon>Oscillospiraceae</taxon>
        <taxon>Flavonifractor</taxon>
    </lineage>
</organism>
<reference evidence="1" key="2">
    <citation type="submission" date="2021-04" db="EMBL/GenBank/DDBJ databases">
        <authorList>
            <person name="Gilroy R."/>
        </authorList>
    </citation>
    <scope>NUCLEOTIDE SEQUENCE</scope>
    <source>
        <strain evidence="1">CHK189-11263</strain>
    </source>
</reference>
<reference evidence="1" key="1">
    <citation type="journal article" date="2021" name="PeerJ">
        <title>Extensive microbial diversity within the chicken gut microbiome revealed by metagenomics and culture.</title>
        <authorList>
            <person name="Gilroy R."/>
            <person name="Ravi A."/>
            <person name="Getino M."/>
            <person name="Pursley I."/>
            <person name="Horton D.L."/>
            <person name="Alikhan N.F."/>
            <person name="Baker D."/>
            <person name="Gharbi K."/>
            <person name="Hall N."/>
            <person name="Watson M."/>
            <person name="Adriaenssens E.M."/>
            <person name="Foster-Nyarko E."/>
            <person name="Jarju S."/>
            <person name="Secka A."/>
            <person name="Antonio M."/>
            <person name="Oren A."/>
            <person name="Chaudhuri R.R."/>
            <person name="La Ragione R."/>
            <person name="Hildebrand F."/>
            <person name="Pallen M.J."/>
        </authorList>
    </citation>
    <scope>NUCLEOTIDE SEQUENCE</scope>
    <source>
        <strain evidence="1">CHK189-11263</strain>
    </source>
</reference>
<evidence type="ECO:0000313" key="1">
    <source>
        <dbReference type="EMBL" id="HJB56244.1"/>
    </source>
</evidence>
<proteinExistence type="predicted"/>
<dbReference type="Proteomes" id="UP000824208">
    <property type="component" value="Unassembled WGS sequence"/>
</dbReference>
<evidence type="ECO:0000313" key="2">
    <source>
        <dbReference type="Proteomes" id="UP000824208"/>
    </source>
</evidence>
<dbReference type="AlphaFoldDB" id="A0A9D2MAB1"/>
<accession>A0A9D2MAB1</accession>